<feature type="transmembrane region" description="Helical" evidence="9">
    <location>
        <begin position="374"/>
        <end position="393"/>
    </location>
</feature>
<evidence type="ECO:0000256" key="4">
    <source>
        <dbReference type="ARBA" id="ARBA00022475"/>
    </source>
</evidence>
<feature type="region of interest" description="Disordered" evidence="8">
    <location>
        <begin position="1"/>
        <end position="83"/>
    </location>
</feature>
<feature type="transmembrane region" description="Helical" evidence="9">
    <location>
        <begin position="179"/>
        <end position="198"/>
    </location>
</feature>
<dbReference type="InterPro" id="IPR036259">
    <property type="entry name" value="MFS_trans_sf"/>
</dbReference>
<dbReference type="AlphaFoldDB" id="A0AA39X8B7"/>
<feature type="transmembrane region" description="Helical" evidence="9">
    <location>
        <begin position="210"/>
        <end position="227"/>
    </location>
</feature>
<dbReference type="PROSITE" id="PS50850">
    <property type="entry name" value="MFS"/>
    <property type="match status" value="1"/>
</dbReference>
<dbReference type="Gene3D" id="1.20.1250.20">
    <property type="entry name" value="MFS general substrate transporter like domains"/>
    <property type="match status" value="1"/>
</dbReference>
<comment type="subcellular location">
    <subcellularLocation>
        <location evidence="2">Cell membrane</location>
    </subcellularLocation>
    <subcellularLocation>
        <location evidence="1">Membrane</location>
        <topology evidence="1">Multi-pass membrane protein</topology>
    </subcellularLocation>
</comment>
<sequence>MAEREKDPELGLSPSLEQPISASEKEQRQQEDMAGSTTATESEETIYEKDDGSYQTPSSGIITKKDNGAVPSFGRQRSNNGYGVDELSEDQVVEGGDAEISAAASVPPQRIDHDDESDPFLVSWEGGNSDPMNPRSWPTWRKWMIVTITCFGAFCVTNASAIYTATYAQMDAEFGTTRLVATVGLSTYVLGIALGPFWSPLAEFYGRRPIYLCSFAAFFVWMIPSAVAKNIQTMIVVRFFQGLAGSAFLSVSGGTVGDMFTRDTMAAPMAIFAVSPFVGPATGPLFGGLINYYTSWRWTYYVFLIWIFVLFWAIALFVPETYHPVLLKQKAQRLRKQTSDARYRAPMETMSKSVTATVAYSLLRPFQLLIREPMCLILDLYSAILLGVLYLFFGAFPLVFGNNYGFNLWQVGLTFLGIFVAAIVAALSTPIWHNVRNGLVEKRRLSEGEGAEARDEPEDQLPCVIVAAPLITGGLFMFGFTTYPWVHWMVPVIGSGFFGLGTLLAFTGIFTFLVDAYPRYAASALAGNAFVRCSFGAIFPLFGVQMYEKLGYQWASALLAFLTLAMLPFPYLFFIYGKQIRAKSRFASAS</sequence>
<dbReference type="InterPro" id="IPR011701">
    <property type="entry name" value="MFS"/>
</dbReference>
<protein>
    <submittedName>
        <fullName evidence="11">Major facilitator superfamily domain-containing protein</fullName>
    </submittedName>
</protein>
<evidence type="ECO:0000256" key="8">
    <source>
        <dbReference type="SAM" id="MobiDB-lite"/>
    </source>
</evidence>
<organism evidence="11 12">
    <name type="scientific">Bombardia bombarda</name>
    <dbReference type="NCBI Taxonomy" id="252184"/>
    <lineage>
        <taxon>Eukaryota</taxon>
        <taxon>Fungi</taxon>
        <taxon>Dikarya</taxon>
        <taxon>Ascomycota</taxon>
        <taxon>Pezizomycotina</taxon>
        <taxon>Sordariomycetes</taxon>
        <taxon>Sordariomycetidae</taxon>
        <taxon>Sordariales</taxon>
        <taxon>Lasiosphaeriaceae</taxon>
        <taxon>Bombardia</taxon>
    </lineage>
</organism>
<dbReference type="Proteomes" id="UP001174934">
    <property type="component" value="Unassembled WGS sequence"/>
</dbReference>
<evidence type="ECO:0000313" key="12">
    <source>
        <dbReference type="Proteomes" id="UP001174934"/>
    </source>
</evidence>
<feature type="transmembrane region" description="Helical" evidence="9">
    <location>
        <begin position="464"/>
        <end position="486"/>
    </location>
</feature>
<feature type="transmembrane region" description="Helical" evidence="9">
    <location>
        <begin position="492"/>
        <end position="513"/>
    </location>
</feature>
<feature type="transmembrane region" description="Helical" evidence="9">
    <location>
        <begin position="554"/>
        <end position="576"/>
    </location>
</feature>
<evidence type="ECO:0000313" key="11">
    <source>
        <dbReference type="EMBL" id="KAK0629174.1"/>
    </source>
</evidence>
<feature type="domain" description="Major facilitator superfamily (MFS) profile" evidence="10">
    <location>
        <begin position="145"/>
        <end position="580"/>
    </location>
</feature>
<evidence type="ECO:0000256" key="6">
    <source>
        <dbReference type="ARBA" id="ARBA00022989"/>
    </source>
</evidence>
<dbReference type="SUPFAM" id="SSF103473">
    <property type="entry name" value="MFS general substrate transporter"/>
    <property type="match status" value="1"/>
</dbReference>
<evidence type="ECO:0000256" key="2">
    <source>
        <dbReference type="ARBA" id="ARBA00004236"/>
    </source>
</evidence>
<evidence type="ECO:0000259" key="10">
    <source>
        <dbReference type="PROSITE" id="PS50850"/>
    </source>
</evidence>
<dbReference type="Pfam" id="PF07690">
    <property type="entry name" value="MFS_1"/>
    <property type="match status" value="1"/>
</dbReference>
<feature type="transmembrane region" description="Helical" evidence="9">
    <location>
        <begin position="413"/>
        <end position="435"/>
    </location>
</feature>
<evidence type="ECO:0000256" key="7">
    <source>
        <dbReference type="ARBA" id="ARBA00023136"/>
    </source>
</evidence>
<dbReference type="PANTHER" id="PTHR23502:SF7">
    <property type="entry name" value="DRUG_PROTON ANTIPORTER YHK8-RELATED"/>
    <property type="match status" value="1"/>
</dbReference>
<keyword evidence="7 9" id="KW-0472">Membrane</keyword>
<feature type="transmembrane region" description="Helical" evidence="9">
    <location>
        <begin position="269"/>
        <end position="292"/>
    </location>
</feature>
<evidence type="ECO:0000256" key="3">
    <source>
        <dbReference type="ARBA" id="ARBA00008335"/>
    </source>
</evidence>
<dbReference type="EMBL" id="JAULSR010000002">
    <property type="protein sequence ID" value="KAK0629174.1"/>
    <property type="molecule type" value="Genomic_DNA"/>
</dbReference>
<dbReference type="FunFam" id="1.20.1250.20:FF:000082">
    <property type="entry name" value="MFS multidrug transporter, putative"/>
    <property type="match status" value="1"/>
</dbReference>
<evidence type="ECO:0000256" key="5">
    <source>
        <dbReference type="ARBA" id="ARBA00022692"/>
    </source>
</evidence>
<feature type="transmembrane region" description="Helical" evidence="9">
    <location>
        <begin position="239"/>
        <end position="257"/>
    </location>
</feature>
<comment type="caution">
    <text evidence="11">The sequence shown here is derived from an EMBL/GenBank/DDBJ whole genome shotgun (WGS) entry which is preliminary data.</text>
</comment>
<feature type="transmembrane region" description="Helical" evidence="9">
    <location>
        <begin position="298"/>
        <end position="318"/>
    </location>
</feature>
<comment type="similarity">
    <text evidence="3">Belongs to the major facilitator superfamily.</text>
</comment>
<reference evidence="11" key="1">
    <citation type="submission" date="2023-06" db="EMBL/GenBank/DDBJ databases">
        <title>Genome-scale phylogeny and comparative genomics of the fungal order Sordariales.</title>
        <authorList>
            <consortium name="Lawrence Berkeley National Laboratory"/>
            <person name="Hensen N."/>
            <person name="Bonometti L."/>
            <person name="Westerberg I."/>
            <person name="Brannstrom I.O."/>
            <person name="Guillou S."/>
            <person name="Cros-Aarteil S."/>
            <person name="Calhoun S."/>
            <person name="Haridas S."/>
            <person name="Kuo A."/>
            <person name="Mondo S."/>
            <person name="Pangilinan J."/>
            <person name="Riley R."/>
            <person name="LaButti K."/>
            <person name="Andreopoulos B."/>
            <person name="Lipzen A."/>
            <person name="Chen C."/>
            <person name="Yanf M."/>
            <person name="Daum C."/>
            <person name="Ng V."/>
            <person name="Clum A."/>
            <person name="Steindorff A."/>
            <person name="Ohm R."/>
            <person name="Martin F."/>
            <person name="Silar P."/>
            <person name="Natvig D."/>
            <person name="Lalanne C."/>
            <person name="Gautier V."/>
            <person name="Ament-velasquez S.L."/>
            <person name="Kruys A."/>
            <person name="Hutchinson M.I."/>
            <person name="Powell A.J."/>
            <person name="Barry K."/>
            <person name="Miller A.N."/>
            <person name="Grigoriev I.V."/>
            <person name="Debuchy R."/>
            <person name="Gladieux P."/>
            <person name="Thoren M.H."/>
            <person name="Johannesson H."/>
        </authorList>
    </citation>
    <scope>NUCLEOTIDE SEQUENCE</scope>
    <source>
        <strain evidence="11">SMH3391-2</strain>
    </source>
</reference>
<dbReference type="GO" id="GO:0005886">
    <property type="term" value="C:plasma membrane"/>
    <property type="evidence" value="ECO:0007669"/>
    <property type="project" value="UniProtKB-SubCell"/>
</dbReference>
<dbReference type="GO" id="GO:0022857">
    <property type="term" value="F:transmembrane transporter activity"/>
    <property type="evidence" value="ECO:0007669"/>
    <property type="project" value="InterPro"/>
</dbReference>
<feature type="transmembrane region" description="Helical" evidence="9">
    <location>
        <begin position="143"/>
        <end position="167"/>
    </location>
</feature>
<keyword evidence="4" id="KW-1003">Cell membrane</keyword>
<evidence type="ECO:0000256" key="1">
    <source>
        <dbReference type="ARBA" id="ARBA00004141"/>
    </source>
</evidence>
<evidence type="ECO:0000256" key="9">
    <source>
        <dbReference type="SAM" id="Phobius"/>
    </source>
</evidence>
<gene>
    <name evidence="11" type="ORF">B0T17DRAFT_490837</name>
</gene>
<feature type="transmembrane region" description="Helical" evidence="9">
    <location>
        <begin position="520"/>
        <end position="542"/>
    </location>
</feature>
<keyword evidence="5 9" id="KW-0812">Transmembrane</keyword>
<keyword evidence="12" id="KW-1185">Reference proteome</keyword>
<proteinExistence type="inferred from homology"/>
<dbReference type="CDD" id="cd17323">
    <property type="entry name" value="MFS_Tpo1_MDR_like"/>
    <property type="match status" value="1"/>
</dbReference>
<name>A0AA39X8B7_9PEZI</name>
<dbReference type="InterPro" id="IPR020846">
    <property type="entry name" value="MFS_dom"/>
</dbReference>
<dbReference type="PANTHER" id="PTHR23502">
    <property type="entry name" value="MAJOR FACILITATOR SUPERFAMILY"/>
    <property type="match status" value="1"/>
</dbReference>
<keyword evidence="6 9" id="KW-1133">Transmembrane helix</keyword>
<accession>A0AA39X8B7</accession>